<evidence type="ECO:0000313" key="1">
    <source>
        <dbReference type="EMBL" id="CAF4164859.1"/>
    </source>
</evidence>
<reference evidence="2" key="1">
    <citation type="submission" date="2021-02" db="EMBL/GenBank/DDBJ databases">
        <authorList>
            <person name="Nowell W R."/>
        </authorList>
    </citation>
    <scope>NUCLEOTIDE SEQUENCE</scope>
</reference>
<dbReference type="AlphaFoldDB" id="A0A8S2TDK9"/>
<sequence>QTERFLTKLSIPTCKCSTTKLQTVKSTPVDDGITCISFDNDSTTCLSSNKNETIQKSIKRIVTFSQGLMRRE</sequence>
<gene>
    <name evidence="1" type="ORF">BYL167_LOCUS22149</name>
    <name evidence="2" type="ORF">GIL414_LOCUS25109</name>
</gene>
<accession>A0A8S2TDK9</accession>
<dbReference type="EMBL" id="CAJOBH010011707">
    <property type="protein sequence ID" value="CAF4164859.1"/>
    <property type="molecule type" value="Genomic_DNA"/>
</dbReference>
<evidence type="ECO:0000313" key="2">
    <source>
        <dbReference type="EMBL" id="CAF4284330.1"/>
    </source>
</evidence>
<dbReference type="Proteomes" id="UP000681967">
    <property type="component" value="Unassembled WGS sequence"/>
</dbReference>
<evidence type="ECO:0000313" key="3">
    <source>
        <dbReference type="Proteomes" id="UP000681720"/>
    </source>
</evidence>
<comment type="caution">
    <text evidence="2">The sequence shown here is derived from an EMBL/GenBank/DDBJ whole genome shotgun (WGS) entry which is preliminary data.</text>
</comment>
<dbReference type="EMBL" id="CAJOBJ010033081">
    <property type="protein sequence ID" value="CAF4284330.1"/>
    <property type="molecule type" value="Genomic_DNA"/>
</dbReference>
<name>A0A8S2TDK9_9BILA</name>
<dbReference type="Proteomes" id="UP000681720">
    <property type="component" value="Unassembled WGS sequence"/>
</dbReference>
<proteinExistence type="predicted"/>
<organism evidence="2 3">
    <name type="scientific">Rotaria magnacalcarata</name>
    <dbReference type="NCBI Taxonomy" id="392030"/>
    <lineage>
        <taxon>Eukaryota</taxon>
        <taxon>Metazoa</taxon>
        <taxon>Spiralia</taxon>
        <taxon>Gnathifera</taxon>
        <taxon>Rotifera</taxon>
        <taxon>Eurotatoria</taxon>
        <taxon>Bdelloidea</taxon>
        <taxon>Philodinida</taxon>
        <taxon>Philodinidae</taxon>
        <taxon>Rotaria</taxon>
    </lineage>
</organism>
<protein>
    <submittedName>
        <fullName evidence="2">Uncharacterized protein</fullName>
    </submittedName>
</protein>
<feature type="non-terminal residue" evidence="2">
    <location>
        <position position="1"/>
    </location>
</feature>